<evidence type="ECO:0000256" key="1">
    <source>
        <dbReference type="SAM" id="MobiDB-lite"/>
    </source>
</evidence>
<evidence type="ECO:0000313" key="4">
    <source>
        <dbReference type="Proteomes" id="UP000624244"/>
    </source>
</evidence>
<feature type="region of interest" description="Disordered" evidence="1">
    <location>
        <begin position="138"/>
        <end position="207"/>
    </location>
</feature>
<name>A0A8H5ZDA6_COCSA</name>
<organism evidence="3 4">
    <name type="scientific">Cochliobolus sativus</name>
    <name type="common">Common root rot and spot blotch fungus</name>
    <name type="synonym">Bipolaris sorokiniana</name>
    <dbReference type="NCBI Taxonomy" id="45130"/>
    <lineage>
        <taxon>Eukaryota</taxon>
        <taxon>Fungi</taxon>
        <taxon>Dikarya</taxon>
        <taxon>Ascomycota</taxon>
        <taxon>Pezizomycotina</taxon>
        <taxon>Dothideomycetes</taxon>
        <taxon>Pleosporomycetidae</taxon>
        <taxon>Pleosporales</taxon>
        <taxon>Pleosporineae</taxon>
        <taxon>Pleosporaceae</taxon>
        <taxon>Bipolaris</taxon>
    </lineage>
</organism>
<evidence type="ECO:0000313" key="3">
    <source>
        <dbReference type="EMBL" id="KAF5847167.1"/>
    </source>
</evidence>
<evidence type="ECO:0000256" key="2">
    <source>
        <dbReference type="SAM" id="SignalP"/>
    </source>
</evidence>
<dbReference type="Proteomes" id="UP000624244">
    <property type="component" value="Unassembled WGS sequence"/>
</dbReference>
<gene>
    <name evidence="3" type="ORF">GGP41_003451</name>
</gene>
<keyword evidence="2" id="KW-0732">Signal</keyword>
<comment type="caution">
    <text evidence="3">The sequence shown here is derived from an EMBL/GenBank/DDBJ whole genome shotgun (WGS) entry which is preliminary data.</text>
</comment>
<protein>
    <submittedName>
        <fullName evidence="3">Uncharacterized protein</fullName>
    </submittedName>
</protein>
<sequence>MHIPHALLTLTLLTSTSLALSPRAHAHHPPSFAAMLKRGSAIAKRQGYYPTSGVCDKPGDTCAEACGAEYVECPSNGSVTSCHSTTDGSHCCTDGTGNACGAGDYCTHDNRGQTYCCPENLNAEECAKQLGLDVPLIPDSAETTTPVAEPTGVPSPTPTEVSESAVETETEEETSAVLVSSSSPSPSPSTARVSSTRMTASPSVELPTVASSRLPNATSTGPVLPQFTGGAAKIAGAGAVVFAAVAGLVIL</sequence>
<accession>A0A8H5ZDA6</accession>
<feature type="compositionally biased region" description="Low complexity" evidence="1">
    <location>
        <begin position="175"/>
        <end position="196"/>
    </location>
</feature>
<dbReference type="EMBL" id="WNKQ01000014">
    <property type="protein sequence ID" value="KAF5847167.1"/>
    <property type="molecule type" value="Genomic_DNA"/>
</dbReference>
<feature type="signal peptide" evidence="2">
    <location>
        <begin position="1"/>
        <end position="19"/>
    </location>
</feature>
<feature type="chain" id="PRO_5034261404" evidence="2">
    <location>
        <begin position="20"/>
        <end position="251"/>
    </location>
</feature>
<proteinExistence type="predicted"/>
<dbReference type="AlphaFoldDB" id="A0A8H5ZDA6"/>
<reference evidence="3" key="1">
    <citation type="submission" date="2019-11" db="EMBL/GenBank/DDBJ databases">
        <title>Bipolaris sorokiniana Genome sequencing.</title>
        <authorList>
            <person name="Wang H."/>
        </authorList>
    </citation>
    <scope>NUCLEOTIDE SEQUENCE</scope>
</reference>